<evidence type="ECO:0000313" key="10">
    <source>
        <dbReference type="Proteomes" id="UP001597295"/>
    </source>
</evidence>
<dbReference type="Pfam" id="PF00528">
    <property type="entry name" value="BPD_transp_1"/>
    <property type="match status" value="1"/>
</dbReference>
<evidence type="ECO:0000256" key="1">
    <source>
        <dbReference type="ARBA" id="ARBA00004651"/>
    </source>
</evidence>
<comment type="subcellular location">
    <subcellularLocation>
        <location evidence="1 7">Cell membrane</location>
        <topology evidence="1 7">Multi-pass membrane protein</topology>
    </subcellularLocation>
</comment>
<accession>A0ABW5DWK1</accession>
<dbReference type="PANTHER" id="PTHR30193">
    <property type="entry name" value="ABC TRANSPORTER PERMEASE PROTEIN"/>
    <property type="match status" value="1"/>
</dbReference>
<dbReference type="PANTHER" id="PTHR30193:SF42">
    <property type="entry name" value="ABC TRANSPORTER PERMEASE PROTEIN"/>
    <property type="match status" value="1"/>
</dbReference>
<dbReference type="SUPFAM" id="SSF161098">
    <property type="entry name" value="MetI-like"/>
    <property type="match status" value="1"/>
</dbReference>
<proteinExistence type="inferred from homology"/>
<dbReference type="RefSeq" id="WP_379876856.1">
    <property type="nucleotide sequence ID" value="NZ_JBHUIP010000012.1"/>
</dbReference>
<keyword evidence="4 7" id="KW-0812">Transmembrane</keyword>
<keyword evidence="5 7" id="KW-1133">Transmembrane helix</keyword>
<keyword evidence="10" id="KW-1185">Reference proteome</keyword>
<feature type="transmembrane region" description="Helical" evidence="7">
    <location>
        <begin position="155"/>
        <end position="180"/>
    </location>
</feature>
<gene>
    <name evidence="9" type="ORF">ACFSM5_12995</name>
</gene>
<evidence type="ECO:0000313" key="9">
    <source>
        <dbReference type="EMBL" id="MFD2263811.1"/>
    </source>
</evidence>
<evidence type="ECO:0000259" key="8">
    <source>
        <dbReference type="PROSITE" id="PS50928"/>
    </source>
</evidence>
<dbReference type="Proteomes" id="UP001597295">
    <property type="component" value="Unassembled WGS sequence"/>
</dbReference>
<feature type="transmembrane region" description="Helical" evidence="7">
    <location>
        <begin position="12"/>
        <end position="36"/>
    </location>
</feature>
<evidence type="ECO:0000256" key="6">
    <source>
        <dbReference type="ARBA" id="ARBA00023136"/>
    </source>
</evidence>
<protein>
    <submittedName>
        <fullName evidence="9">Carbohydrate ABC transporter permease</fullName>
    </submittedName>
</protein>
<sequence length="296" mass="33012">MARTKRKHQMAASVAMLPAFVTALLIYVVCTGWTIWVSFTNSRLLPSSQFVGLAQYERLFANERWQISFGNLFVFGGCFLAISLILGLLMAIMIDQRVRFENLLRAVFLYPYAMSFVVTGLVWQWFLNPELGLQKLMRGLGWESFTFDWLVNPDFVVFTLVIAAVWHASGLVMAIMLAGLRGVDSEIWKAAKIDGIPAWRVYVSIVLPMLGSVFATAIVLMSITVVKLYDLVVAMTNGGPGNESEAPAKFVMDYLFERGNIGLATAASTIMLITVLVVLAPYLYFKYGRHNRGAHA</sequence>
<organism evidence="9 10">
    <name type="scientific">Lacibacterium aquatile</name>
    <dbReference type="NCBI Taxonomy" id="1168082"/>
    <lineage>
        <taxon>Bacteria</taxon>
        <taxon>Pseudomonadati</taxon>
        <taxon>Pseudomonadota</taxon>
        <taxon>Alphaproteobacteria</taxon>
        <taxon>Rhodospirillales</taxon>
        <taxon>Rhodospirillaceae</taxon>
    </lineage>
</organism>
<dbReference type="PROSITE" id="PS50928">
    <property type="entry name" value="ABC_TM1"/>
    <property type="match status" value="1"/>
</dbReference>
<evidence type="ECO:0000256" key="5">
    <source>
        <dbReference type="ARBA" id="ARBA00022989"/>
    </source>
</evidence>
<feature type="transmembrane region" description="Helical" evidence="7">
    <location>
        <begin position="106"/>
        <end position="126"/>
    </location>
</feature>
<feature type="transmembrane region" description="Helical" evidence="7">
    <location>
        <begin position="261"/>
        <end position="285"/>
    </location>
</feature>
<keyword evidence="3" id="KW-1003">Cell membrane</keyword>
<keyword evidence="6 7" id="KW-0472">Membrane</keyword>
<evidence type="ECO:0000256" key="3">
    <source>
        <dbReference type="ARBA" id="ARBA00022475"/>
    </source>
</evidence>
<feature type="transmembrane region" description="Helical" evidence="7">
    <location>
        <begin position="201"/>
        <end position="226"/>
    </location>
</feature>
<dbReference type="Gene3D" id="1.10.3720.10">
    <property type="entry name" value="MetI-like"/>
    <property type="match status" value="1"/>
</dbReference>
<name>A0ABW5DWK1_9PROT</name>
<feature type="transmembrane region" description="Helical" evidence="7">
    <location>
        <begin position="72"/>
        <end position="94"/>
    </location>
</feature>
<dbReference type="CDD" id="cd06261">
    <property type="entry name" value="TM_PBP2"/>
    <property type="match status" value="1"/>
</dbReference>
<dbReference type="InterPro" id="IPR051393">
    <property type="entry name" value="ABC_transporter_permease"/>
</dbReference>
<dbReference type="InterPro" id="IPR000515">
    <property type="entry name" value="MetI-like"/>
</dbReference>
<evidence type="ECO:0000256" key="2">
    <source>
        <dbReference type="ARBA" id="ARBA00022448"/>
    </source>
</evidence>
<feature type="domain" description="ABC transmembrane type-1" evidence="8">
    <location>
        <begin position="69"/>
        <end position="282"/>
    </location>
</feature>
<evidence type="ECO:0000256" key="7">
    <source>
        <dbReference type="RuleBase" id="RU363032"/>
    </source>
</evidence>
<dbReference type="InterPro" id="IPR035906">
    <property type="entry name" value="MetI-like_sf"/>
</dbReference>
<dbReference type="EMBL" id="JBHUIP010000012">
    <property type="protein sequence ID" value="MFD2263811.1"/>
    <property type="molecule type" value="Genomic_DNA"/>
</dbReference>
<comment type="similarity">
    <text evidence="7">Belongs to the binding-protein-dependent transport system permease family.</text>
</comment>
<comment type="caution">
    <text evidence="9">The sequence shown here is derived from an EMBL/GenBank/DDBJ whole genome shotgun (WGS) entry which is preliminary data.</text>
</comment>
<keyword evidence="2 7" id="KW-0813">Transport</keyword>
<reference evidence="10" key="1">
    <citation type="journal article" date="2019" name="Int. J. Syst. Evol. Microbiol.">
        <title>The Global Catalogue of Microorganisms (GCM) 10K type strain sequencing project: providing services to taxonomists for standard genome sequencing and annotation.</title>
        <authorList>
            <consortium name="The Broad Institute Genomics Platform"/>
            <consortium name="The Broad Institute Genome Sequencing Center for Infectious Disease"/>
            <person name="Wu L."/>
            <person name="Ma J."/>
        </authorList>
    </citation>
    <scope>NUCLEOTIDE SEQUENCE [LARGE SCALE GENOMIC DNA]</scope>
    <source>
        <strain evidence="10">CGMCC 1.19062</strain>
    </source>
</reference>
<evidence type="ECO:0000256" key="4">
    <source>
        <dbReference type="ARBA" id="ARBA00022692"/>
    </source>
</evidence>